<keyword evidence="3" id="KW-1185">Reference proteome</keyword>
<protein>
    <submittedName>
        <fullName evidence="2">Uncharacterized protein</fullName>
    </submittedName>
</protein>
<name>A0ABR1STX3_9PEZI</name>
<evidence type="ECO:0000313" key="3">
    <source>
        <dbReference type="Proteomes" id="UP001396898"/>
    </source>
</evidence>
<reference evidence="2 3" key="1">
    <citation type="submission" date="2023-01" db="EMBL/GenBank/DDBJ databases">
        <title>Analysis of 21 Apiospora genomes using comparative genomics revels a genus with tremendous synthesis potential of carbohydrate active enzymes and secondary metabolites.</title>
        <authorList>
            <person name="Sorensen T."/>
        </authorList>
    </citation>
    <scope>NUCLEOTIDE SEQUENCE [LARGE SCALE GENOMIC DNA]</scope>
    <source>
        <strain evidence="2 3">CBS 20057</strain>
    </source>
</reference>
<dbReference type="Proteomes" id="UP001396898">
    <property type="component" value="Unassembled WGS sequence"/>
</dbReference>
<organism evidence="2 3">
    <name type="scientific">Apiospora marii</name>
    <dbReference type="NCBI Taxonomy" id="335849"/>
    <lineage>
        <taxon>Eukaryota</taxon>
        <taxon>Fungi</taxon>
        <taxon>Dikarya</taxon>
        <taxon>Ascomycota</taxon>
        <taxon>Pezizomycotina</taxon>
        <taxon>Sordariomycetes</taxon>
        <taxon>Xylariomycetidae</taxon>
        <taxon>Amphisphaeriales</taxon>
        <taxon>Apiosporaceae</taxon>
        <taxon>Apiospora</taxon>
    </lineage>
</organism>
<gene>
    <name evidence="2" type="ORF">PG991_001458</name>
</gene>
<proteinExistence type="predicted"/>
<feature type="compositionally biased region" description="Basic and acidic residues" evidence="1">
    <location>
        <begin position="33"/>
        <end position="87"/>
    </location>
</feature>
<evidence type="ECO:0000256" key="1">
    <source>
        <dbReference type="SAM" id="MobiDB-lite"/>
    </source>
</evidence>
<evidence type="ECO:0000313" key="2">
    <source>
        <dbReference type="EMBL" id="KAK8037144.1"/>
    </source>
</evidence>
<feature type="region of interest" description="Disordered" evidence="1">
    <location>
        <begin position="1"/>
        <end position="87"/>
    </location>
</feature>
<dbReference type="EMBL" id="JAQQWI010000003">
    <property type="protein sequence ID" value="KAK8037144.1"/>
    <property type="molecule type" value="Genomic_DNA"/>
</dbReference>
<comment type="caution">
    <text evidence="2">The sequence shown here is derived from an EMBL/GenBank/DDBJ whole genome shotgun (WGS) entry which is preliminary data.</text>
</comment>
<sequence length="87" mass="10450">MPPSYPTKQVGFSDDRRRSGYNGGGENYQSYRPQDRDRDRDRDRDVARSGDKSLSRRESDPRDYRDDRDRSRDRERDWAKTRDDSCN</sequence>
<accession>A0ABR1STX3</accession>